<accession>A0ABV3RXX9</accession>
<comment type="similarity">
    <text evidence="1">Belongs to the proline racemase family.</text>
</comment>
<evidence type="ECO:0000313" key="3">
    <source>
        <dbReference type="Proteomes" id="UP001556636"/>
    </source>
</evidence>
<dbReference type="Gene3D" id="3.10.310.10">
    <property type="entry name" value="Diaminopimelate Epimerase, Chain A, domain 1"/>
    <property type="match status" value="2"/>
</dbReference>
<name>A0ABV3RXX9_9GAMM</name>
<evidence type="ECO:0000256" key="1">
    <source>
        <dbReference type="ARBA" id="ARBA00007529"/>
    </source>
</evidence>
<gene>
    <name evidence="2" type="ORF">V6X51_06270</name>
</gene>
<dbReference type="RefSeq" id="WP_367951493.1">
    <property type="nucleotide sequence ID" value="NZ_JBAKFG010000002.1"/>
</dbReference>
<dbReference type="PANTHER" id="PTHR33442:SF1">
    <property type="entry name" value="TRANS-3-HYDROXY-L-PROLINE DEHYDRATASE"/>
    <property type="match status" value="1"/>
</dbReference>
<dbReference type="Proteomes" id="UP001556636">
    <property type="component" value="Unassembled WGS sequence"/>
</dbReference>
<comment type="caution">
    <text evidence="2">The sequence shown here is derived from an EMBL/GenBank/DDBJ whole genome shotgun (WGS) entry which is preliminary data.</text>
</comment>
<dbReference type="SUPFAM" id="SSF54506">
    <property type="entry name" value="Diaminopimelate epimerase-like"/>
    <property type="match status" value="1"/>
</dbReference>
<organism evidence="2 3">
    <name type="scientific">Spiribacter roseus</name>
    <dbReference type="NCBI Taxonomy" id="1855875"/>
    <lineage>
        <taxon>Bacteria</taxon>
        <taxon>Pseudomonadati</taxon>
        <taxon>Pseudomonadota</taxon>
        <taxon>Gammaproteobacteria</taxon>
        <taxon>Chromatiales</taxon>
        <taxon>Ectothiorhodospiraceae</taxon>
        <taxon>Spiribacter</taxon>
    </lineage>
</organism>
<dbReference type="PIRSF" id="PIRSF029792">
    <property type="entry name" value="Pro_racemase"/>
    <property type="match status" value="1"/>
</dbReference>
<dbReference type="PANTHER" id="PTHR33442">
    <property type="entry name" value="TRANS-3-HYDROXY-L-PROLINE DEHYDRATASE"/>
    <property type="match status" value="1"/>
</dbReference>
<protein>
    <submittedName>
        <fullName evidence="2">Proline racemase family protein</fullName>
    </submittedName>
</protein>
<sequence>MTPTAHHYRYTDLHAAGEPVRIVTDGAPPLVGDTLLEKRRDAMTRHDRVRRHLMLEPRGHADMYGVWPTAADHPDCALAVLFMHNEGYSTMCGHATVALGRWVIDTGLVTPTPPVTHFNLQCPCGPVAVRVETPADGPIGAVSFDSVPVFAGPLAQTLTLPGHGAVSVDIAYGGAYYAVVPARRLGLDLADSPTESLVQAGRGIIQAGRAQLTIRHPDAADLGFLYGCIITDGRLPGESPASRNLCIFGGGQVDRSATGSGIAARLALGHRQGLIGPGEAWDVAGLSGVAFRGVIREVDADGHLIVTVTGTGHYSGSGRFEVEADDPLPDGFEMPARLADPGG</sequence>
<dbReference type="InterPro" id="IPR008794">
    <property type="entry name" value="Pro_racemase_fam"/>
</dbReference>
<proteinExistence type="inferred from homology"/>
<dbReference type="Pfam" id="PF05544">
    <property type="entry name" value="Pro_racemase"/>
    <property type="match status" value="1"/>
</dbReference>
<reference evidence="2 3" key="1">
    <citation type="submission" date="2024-02" db="EMBL/GenBank/DDBJ databases">
        <title>New especies of Spiribacter isolated from saline water.</title>
        <authorList>
            <person name="Leon M.J."/>
            <person name="De La Haba R."/>
            <person name="Sanchez-Porro C."/>
            <person name="Ventosa A."/>
        </authorList>
    </citation>
    <scope>NUCLEOTIDE SEQUENCE [LARGE SCALE GENOMIC DNA]</scope>
    <source>
        <strain evidence="3">ag22IC6-196</strain>
    </source>
</reference>
<dbReference type="EMBL" id="JBAKFG010000002">
    <property type="protein sequence ID" value="MEX0373040.1"/>
    <property type="molecule type" value="Genomic_DNA"/>
</dbReference>
<evidence type="ECO:0000313" key="2">
    <source>
        <dbReference type="EMBL" id="MEX0373040.1"/>
    </source>
</evidence>
<dbReference type="SFLD" id="SFLDS00028">
    <property type="entry name" value="Proline_Racemase"/>
    <property type="match status" value="1"/>
</dbReference>
<keyword evidence="3" id="KW-1185">Reference proteome</keyword>